<dbReference type="PANTHER" id="PTHR42103:SF2">
    <property type="entry name" value="AB HYDROLASE-1 DOMAIN-CONTAINING PROTEIN"/>
    <property type="match status" value="1"/>
</dbReference>
<evidence type="ECO:0008006" key="3">
    <source>
        <dbReference type="Google" id="ProtNLM"/>
    </source>
</evidence>
<dbReference type="AlphaFoldDB" id="A0A8J3KVZ5"/>
<evidence type="ECO:0000313" key="2">
    <source>
        <dbReference type="Proteomes" id="UP000630887"/>
    </source>
</evidence>
<accession>A0A8J3KVZ5</accession>
<gene>
    <name evidence="1" type="ORF">Cco03nite_63230</name>
</gene>
<dbReference type="PANTHER" id="PTHR42103">
    <property type="entry name" value="ALPHA/BETA-HYDROLASES SUPERFAMILY PROTEIN"/>
    <property type="match status" value="1"/>
</dbReference>
<comment type="caution">
    <text evidence="1">The sequence shown here is derived from an EMBL/GenBank/DDBJ whole genome shotgun (WGS) entry which is preliminary data.</text>
</comment>
<proteinExistence type="predicted"/>
<dbReference type="Gene3D" id="3.40.50.1820">
    <property type="entry name" value="alpha/beta hydrolase"/>
    <property type="match status" value="1"/>
</dbReference>
<dbReference type="InterPro" id="IPR029058">
    <property type="entry name" value="AB_hydrolase_fold"/>
</dbReference>
<protein>
    <recommendedName>
        <fullName evidence="3">AB hydrolase-1 domain-containing protein</fullName>
    </recommendedName>
</protein>
<reference evidence="1 2" key="1">
    <citation type="submission" date="2021-01" db="EMBL/GenBank/DDBJ databases">
        <title>Whole genome shotgun sequence of Catellatospora coxensis NBRC 107359.</title>
        <authorList>
            <person name="Komaki H."/>
            <person name="Tamura T."/>
        </authorList>
    </citation>
    <scope>NUCLEOTIDE SEQUENCE [LARGE SCALE GENOMIC DNA]</scope>
    <source>
        <strain evidence="1 2">NBRC 107359</strain>
    </source>
</reference>
<sequence>MRGQTVGVTAIRANSILPARRQDIELHTADGLKLVGELALPADRDPVATLICLHPLPTHGGMMDSHVYRKAAWRLPALAGIAVLRFNSRGTSSVRGTSEGVFDHAVGERFDVAAAIEYAEFHELPNLWLVGWSFGTDLALKYGCDPAIAGAILLSPPLRFAKPEDLAVWAESRRPVTALVPEHDDYLRPAEAKERFAAIPHAEVVGVPGAKHLWVGDAETVLDEIVRRVAPEVETPLPKDWPGPMEYGDASAYADRTVAAFADKPR</sequence>
<dbReference type="Proteomes" id="UP000630887">
    <property type="component" value="Unassembled WGS sequence"/>
</dbReference>
<organism evidence="1 2">
    <name type="scientific">Catellatospora coxensis</name>
    <dbReference type="NCBI Taxonomy" id="310354"/>
    <lineage>
        <taxon>Bacteria</taxon>
        <taxon>Bacillati</taxon>
        <taxon>Actinomycetota</taxon>
        <taxon>Actinomycetes</taxon>
        <taxon>Micromonosporales</taxon>
        <taxon>Micromonosporaceae</taxon>
        <taxon>Catellatospora</taxon>
    </lineage>
</organism>
<evidence type="ECO:0000313" key="1">
    <source>
        <dbReference type="EMBL" id="GIG09623.1"/>
    </source>
</evidence>
<name>A0A8J3KVZ5_9ACTN</name>
<dbReference type="EMBL" id="BONI01000069">
    <property type="protein sequence ID" value="GIG09623.1"/>
    <property type="molecule type" value="Genomic_DNA"/>
</dbReference>
<dbReference type="SUPFAM" id="SSF53474">
    <property type="entry name" value="alpha/beta-Hydrolases"/>
    <property type="match status" value="1"/>
</dbReference>
<keyword evidence="2" id="KW-1185">Reference proteome</keyword>